<reference evidence="10" key="1">
    <citation type="submission" date="2022-03" db="EMBL/GenBank/DDBJ databases">
        <authorList>
            <person name="Martin C."/>
        </authorList>
    </citation>
    <scope>NUCLEOTIDE SEQUENCE</scope>
</reference>
<dbReference type="InterPro" id="IPR000276">
    <property type="entry name" value="GPCR_Rhodpsn"/>
</dbReference>
<keyword evidence="7" id="KW-0807">Transducer</keyword>
<feature type="domain" description="G-protein coupled receptors family 1 profile" evidence="9">
    <location>
        <begin position="6"/>
        <end position="378"/>
    </location>
</feature>
<keyword evidence="11" id="KW-1185">Reference proteome</keyword>
<feature type="transmembrane region" description="Helical" evidence="8">
    <location>
        <begin position="144"/>
        <end position="169"/>
    </location>
</feature>
<organism evidence="10 11">
    <name type="scientific">Owenia fusiformis</name>
    <name type="common">Polychaete worm</name>
    <dbReference type="NCBI Taxonomy" id="6347"/>
    <lineage>
        <taxon>Eukaryota</taxon>
        <taxon>Metazoa</taxon>
        <taxon>Spiralia</taxon>
        <taxon>Lophotrochozoa</taxon>
        <taxon>Annelida</taxon>
        <taxon>Polychaeta</taxon>
        <taxon>Sedentaria</taxon>
        <taxon>Canalipalpata</taxon>
        <taxon>Sabellida</taxon>
        <taxon>Oweniida</taxon>
        <taxon>Oweniidae</taxon>
        <taxon>Owenia</taxon>
    </lineage>
</organism>
<dbReference type="OrthoDB" id="10044919at2759"/>
<dbReference type="PANTHER" id="PTHR24243">
    <property type="entry name" value="G-PROTEIN COUPLED RECEPTOR"/>
    <property type="match status" value="1"/>
</dbReference>
<dbReference type="PROSITE" id="PS50262">
    <property type="entry name" value="G_PROTEIN_RECEP_F1_2"/>
    <property type="match status" value="1"/>
</dbReference>
<keyword evidence="3 8" id="KW-1133">Transmembrane helix</keyword>
<evidence type="ECO:0000256" key="4">
    <source>
        <dbReference type="ARBA" id="ARBA00023040"/>
    </source>
</evidence>
<dbReference type="GO" id="GO:0005886">
    <property type="term" value="C:plasma membrane"/>
    <property type="evidence" value="ECO:0007669"/>
    <property type="project" value="TreeGrafter"/>
</dbReference>
<comment type="caution">
    <text evidence="10">The sequence shown here is derived from an EMBL/GenBank/DDBJ whole genome shotgun (WGS) entry which is preliminary data.</text>
</comment>
<proteinExistence type="predicted"/>
<evidence type="ECO:0000256" key="7">
    <source>
        <dbReference type="ARBA" id="ARBA00023224"/>
    </source>
</evidence>
<evidence type="ECO:0000256" key="6">
    <source>
        <dbReference type="ARBA" id="ARBA00023170"/>
    </source>
</evidence>
<comment type="subcellular location">
    <subcellularLocation>
        <location evidence="1">Membrane</location>
        <topology evidence="1">Multi-pass membrane protein</topology>
    </subcellularLocation>
</comment>
<evidence type="ECO:0000259" key="9">
    <source>
        <dbReference type="PROSITE" id="PS50262"/>
    </source>
</evidence>
<gene>
    <name evidence="10" type="ORF">OFUS_LOCUS22139</name>
</gene>
<keyword evidence="6" id="KW-0675">Receptor</keyword>
<dbReference type="CDD" id="cd00637">
    <property type="entry name" value="7tm_classA_rhodopsin-like"/>
    <property type="match status" value="1"/>
</dbReference>
<feature type="transmembrane region" description="Helical" evidence="8">
    <location>
        <begin position="357"/>
        <end position="381"/>
    </location>
</feature>
<dbReference type="EMBL" id="CAIIXF020000010">
    <property type="protein sequence ID" value="CAH1797937.1"/>
    <property type="molecule type" value="Genomic_DNA"/>
</dbReference>
<feature type="transmembrane region" description="Helical" evidence="8">
    <location>
        <begin position="324"/>
        <end position="351"/>
    </location>
</feature>
<evidence type="ECO:0000256" key="3">
    <source>
        <dbReference type="ARBA" id="ARBA00022989"/>
    </source>
</evidence>
<protein>
    <recommendedName>
        <fullName evidence="9">G-protein coupled receptors family 1 profile domain-containing protein</fullName>
    </recommendedName>
</protein>
<dbReference type="SMART" id="SM01381">
    <property type="entry name" value="7TM_GPCR_Srsx"/>
    <property type="match status" value="1"/>
</dbReference>
<feature type="transmembrane region" description="Helical" evidence="8">
    <location>
        <begin position="62"/>
        <end position="82"/>
    </location>
</feature>
<dbReference type="InterPro" id="IPR017452">
    <property type="entry name" value="GPCR_Rhodpsn_7TM"/>
</dbReference>
<evidence type="ECO:0000256" key="2">
    <source>
        <dbReference type="ARBA" id="ARBA00022692"/>
    </source>
</evidence>
<feature type="transmembrane region" description="Helical" evidence="8">
    <location>
        <begin position="103"/>
        <end position="124"/>
    </location>
</feature>
<dbReference type="PANTHER" id="PTHR24243:SF224">
    <property type="entry name" value="G-PROTEIN COUPLED RECEPTOR 19-RELATED"/>
    <property type="match status" value="1"/>
</dbReference>
<dbReference type="Gene3D" id="1.20.1070.10">
    <property type="entry name" value="Rhodopsin 7-helix transmembrane proteins"/>
    <property type="match status" value="2"/>
</dbReference>
<keyword evidence="4" id="KW-0297">G-protein coupled receptor</keyword>
<evidence type="ECO:0000256" key="1">
    <source>
        <dbReference type="ARBA" id="ARBA00004141"/>
    </source>
</evidence>
<dbReference type="PRINTS" id="PR00237">
    <property type="entry name" value="GPCRRHODOPSN"/>
</dbReference>
<dbReference type="Pfam" id="PF00001">
    <property type="entry name" value="7tm_1"/>
    <property type="match status" value="1"/>
</dbReference>
<dbReference type="Proteomes" id="UP000749559">
    <property type="component" value="Unassembled WGS sequence"/>
</dbReference>
<dbReference type="AlphaFoldDB" id="A0A8S4PVU1"/>
<feature type="transmembrane region" description="Helical" evidence="8">
    <location>
        <begin position="31"/>
        <end position="50"/>
    </location>
</feature>
<evidence type="ECO:0000256" key="8">
    <source>
        <dbReference type="SAM" id="Phobius"/>
    </source>
</evidence>
<name>A0A8S4PVU1_OWEFU</name>
<keyword evidence="2 8" id="KW-0812">Transmembrane</keyword>
<sequence length="404" mass="45341">MAIIIANLLIIIAIWKSPELNTVSDYFKGHLALTDILFGVFVLIRCILDLSGQQQSKYMCLFLLYFVLTAGGCTMTGVLLLWTEMFIAVRYTMITNTVFKHKFARKVILGVWLFWGLYTLLIFVHPNDLEVRTCNLANGLIRRYFVITSIVSFYTHVIILIALQAATLYSMVKHVNKLKQTGVVTARASNVKDMITSRFKIEPTSLSVMTRRSTTVRQNADEGPLGSAPISTRHQSSATIFTQTKPGCSSEITPVEASTDIILLKNDVLSSKNKADGSEDMSTLKVPIVSRPQTCGFKSGMATTNDRNNQRNIYRNWIKRISSLIKMITVMLISFIVCYLPLFTVTVAQFFDVNTSSSITMITAILFMTNSLTNIVIYPTLSKKYRIALKRLLTCKCGRVTQTP</sequence>
<accession>A0A8S4PVU1</accession>
<evidence type="ECO:0000313" key="10">
    <source>
        <dbReference type="EMBL" id="CAH1797937.1"/>
    </source>
</evidence>
<dbReference type="SUPFAM" id="SSF81321">
    <property type="entry name" value="Family A G protein-coupled receptor-like"/>
    <property type="match status" value="1"/>
</dbReference>
<keyword evidence="5 8" id="KW-0472">Membrane</keyword>
<evidence type="ECO:0000313" key="11">
    <source>
        <dbReference type="Proteomes" id="UP000749559"/>
    </source>
</evidence>
<dbReference type="GO" id="GO:0004930">
    <property type="term" value="F:G protein-coupled receptor activity"/>
    <property type="evidence" value="ECO:0007669"/>
    <property type="project" value="UniProtKB-KW"/>
</dbReference>
<evidence type="ECO:0000256" key="5">
    <source>
        <dbReference type="ARBA" id="ARBA00023136"/>
    </source>
</evidence>